<keyword evidence="3" id="KW-1185">Reference proteome</keyword>
<evidence type="ECO:0000313" key="2">
    <source>
        <dbReference type="EMBL" id="QDH79641.1"/>
    </source>
</evidence>
<keyword evidence="1" id="KW-0732">Signal</keyword>
<sequence length="176" mass="19522">MIRILTLSIVFLCISSPLFAQQKATLGIQKAAEEFAQANMEGDYETIIKYTYPLVLKKSGGKEGLKKALTDAYDLLKIRGMKIKSFEVGEPLKVTHTSGEVHALVPVKSKIHVPKGEIISQITLIAVSDEASGKWYFIETSGLDPKNIHNYLPTWDYTLGLHFDSSKEFVASKSSE</sequence>
<evidence type="ECO:0000256" key="1">
    <source>
        <dbReference type="SAM" id="SignalP"/>
    </source>
</evidence>
<evidence type="ECO:0008006" key="4">
    <source>
        <dbReference type="Google" id="ProtNLM"/>
    </source>
</evidence>
<name>A0A514CII8_9BACT</name>
<dbReference type="RefSeq" id="WP_141614883.1">
    <property type="nucleotide sequence ID" value="NZ_CP041253.1"/>
</dbReference>
<dbReference type="AlphaFoldDB" id="A0A514CII8"/>
<evidence type="ECO:0000313" key="3">
    <source>
        <dbReference type="Proteomes" id="UP000316614"/>
    </source>
</evidence>
<feature type="signal peptide" evidence="1">
    <location>
        <begin position="1"/>
        <end position="20"/>
    </location>
</feature>
<dbReference type="Proteomes" id="UP000316614">
    <property type="component" value="Chromosome"/>
</dbReference>
<reference evidence="2 3" key="1">
    <citation type="submission" date="2019-06" db="EMBL/GenBank/DDBJ databases">
        <title>Echinicola alkalisoli sp. nov. isolated from saline soil.</title>
        <authorList>
            <person name="Sun J.-Q."/>
            <person name="Xu L."/>
        </authorList>
    </citation>
    <scope>NUCLEOTIDE SEQUENCE [LARGE SCALE GENOMIC DNA]</scope>
    <source>
        <strain evidence="2 3">LN3S3</strain>
    </source>
</reference>
<organism evidence="2 3">
    <name type="scientific">Echinicola soli</name>
    <dbReference type="NCBI Taxonomy" id="2591634"/>
    <lineage>
        <taxon>Bacteria</taxon>
        <taxon>Pseudomonadati</taxon>
        <taxon>Bacteroidota</taxon>
        <taxon>Cytophagia</taxon>
        <taxon>Cytophagales</taxon>
        <taxon>Cyclobacteriaceae</taxon>
        <taxon>Echinicola</taxon>
    </lineage>
</organism>
<proteinExistence type="predicted"/>
<protein>
    <recommendedName>
        <fullName evidence="4">DUF4440 domain-containing protein</fullName>
    </recommendedName>
</protein>
<feature type="chain" id="PRO_5021757122" description="DUF4440 domain-containing protein" evidence="1">
    <location>
        <begin position="21"/>
        <end position="176"/>
    </location>
</feature>
<dbReference type="EMBL" id="CP041253">
    <property type="protein sequence ID" value="QDH79641.1"/>
    <property type="molecule type" value="Genomic_DNA"/>
</dbReference>
<dbReference type="KEGG" id="echi:FKX85_11585"/>
<dbReference type="OrthoDB" id="670350at2"/>
<accession>A0A514CII8</accession>
<gene>
    <name evidence="2" type="ORF">FKX85_11585</name>
</gene>